<gene>
    <name evidence="1" type="ORF">HAX54_005015</name>
</gene>
<proteinExistence type="predicted"/>
<evidence type="ECO:0000313" key="2">
    <source>
        <dbReference type="Proteomes" id="UP000823775"/>
    </source>
</evidence>
<keyword evidence="2" id="KW-1185">Reference proteome</keyword>
<protein>
    <submittedName>
        <fullName evidence="1">Uncharacterized protein</fullName>
    </submittedName>
</protein>
<evidence type="ECO:0000313" key="1">
    <source>
        <dbReference type="EMBL" id="MCD7450294.1"/>
    </source>
</evidence>
<accession>A0ABS8RXF4</accession>
<dbReference type="EMBL" id="JACEIK010000124">
    <property type="protein sequence ID" value="MCD7450294.1"/>
    <property type="molecule type" value="Genomic_DNA"/>
</dbReference>
<organism evidence="1 2">
    <name type="scientific">Datura stramonium</name>
    <name type="common">Jimsonweed</name>
    <name type="synonym">Common thornapple</name>
    <dbReference type="NCBI Taxonomy" id="4076"/>
    <lineage>
        <taxon>Eukaryota</taxon>
        <taxon>Viridiplantae</taxon>
        <taxon>Streptophyta</taxon>
        <taxon>Embryophyta</taxon>
        <taxon>Tracheophyta</taxon>
        <taxon>Spermatophyta</taxon>
        <taxon>Magnoliopsida</taxon>
        <taxon>eudicotyledons</taxon>
        <taxon>Gunneridae</taxon>
        <taxon>Pentapetalae</taxon>
        <taxon>asterids</taxon>
        <taxon>lamiids</taxon>
        <taxon>Solanales</taxon>
        <taxon>Solanaceae</taxon>
        <taxon>Solanoideae</taxon>
        <taxon>Datureae</taxon>
        <taxon>Datura</taxon>
    </lineage>
</organism>
<name>A0ABS8RXF4_DATST</name>
<sequence>WRGRAEGSKGSNSTNSLVHWLAWEAPRETQVKLKPNLAHWMARHARPISG</sequence>
<dbReference type="Proteomes" id="UP000823775">
    <property type="component" value="Unassembled WGS sequence"/>
</dbReference>
<comment type="caution">
    <text evidence="1">The sequence shown here is derived from an EMBL/GenBank/DDBJ whole genome shotgun (WGS) entry which is preliminary data.</text>
</comment>
<feature type="non-terminal residue" evidence="1">
    <location>
        <position position="1"/>
    </location>
</feature>
<reference evidence="1 2" key="1">
    <citation type="journal article" date="2021" name="BMC Genomics">
        <title>Datura genome reveals duplications of psychoactive alkaloid biosynthetic genes and high mutation rate following tissue culture.</title>
        <authorList>
            <person name="Rajewski A."/>
            <person name="Carter-House D."/>
            <person name="Stajich J."/>
            <person name="Litt A."/>
        </authorList>
    </citation>
    <scope>NUCLEOTIDE SEQUENCE [LARGE SCALE GENOMIC DNA]</scope>
    <source>
        <strain evidence="1">AR-01</strain>
    </source>
</reference>